<organism evidence="3 4">
    <name type="scientific">Gaopeijia maritima</name>
    <dbReference type="NCBI Taxonomy" id="3119007"/>
    <lineage>
        <taxon>Bacteria</taxon>
        <taxon>Pseudomonadati</taxon>
        <taxon>Gemmatimonadota</taxon>
        <taxon>Longimicrobiia</taxon>
        <taxon>Gaopeijiales</taxon>
        <taxon>Gaopeijiaceae</taxon>
        <taxon>Gaopeijia</taxon>
    </lineage>
</organism>
<evidence type="ECO:0000313" key="3">
    <source>
        <dbReference type="EMBL" id="MEK9500562.1"/>
    </source>
</evidence>
<reference evidence="3 4" key="1">
    <citation type="submission" date="2024-02" db="EMBL/GenBank/DDBJ databases">
        <title>A novel Gemmatimonadota bacterium.</title>
        <authorList>
            <person name="Du Z.-J."/>
            <person name="Ye Y.-Q."/>
        </authorList>
    </citation>
    <scope>NUCLEOTIDE SEQUENCE [LARGE SCALE GENOMIC DNA]</scope>
    <source>
        <strain evidence="3 4">DH-20</strain>
    </source>
</reference>
<evidence type="ECO:0000256" key="1">
    <source>
        <dbReference type="SAM" id="SignalP"/>
    </source>
</evidence>
<sequence length="209" mass="22113">MRTLRTSRLPIALGAAFLALSLPAAAASQVTLGARLGWNFSELSDVDDAEVNRESATAAGVYLNMGGAVSFQPELLISKRSVGLVNVVDGPASETPFRQDFVEVPLLVMFRPEGLPVQPSFYGGASVSFETDCETEFDDVPDCEGFLGAETDSQLWAGIVGAGLHVNLGPVVLGLDARYNHGLTEIAPVVDAKWTYWTVGIEAGIGLGR</sequence>
<dbReference type="Pfam" id="PF13568">
    <property type="entry name" value="OMP_b-brl_2"/>
    <property type="match status" value="1"/>
</dbReference>
<evidence type="ECO:0000313" key="4">
    <source>
        <dbReference type="Proteomes" id="UP001484239"/>
    </source>
</evidence>
<dbReference type="EMBL" id="JBBHLI010000002">
    <property type="protein sequence ID" value="MEK9500562.1"/>
    <property type="molecule type" value="Genomic_DNA"/>
</dbReference>
<feature type="chain" id="PRO_5045413269" evidence="1">
    <location>
        <begin position="27"/>
        <end position="209"/>
    </location>
</feature>
<evidence type="ECO:0000259" key="2">
    <source>
        <dbReference type="Pfam" id="PF13568"/>
    </source>
</evidence>
<proteinExistence type="predicted"/>
<dbReference type="Proteomes" id="UP001484239">
    <property type="component" value="Unassembled WGS sequence"/>
</dbReference>
<dbReference type="RefSeq" id="WP_405274662.1">
    <property type="nucleotide sequence ID" value="NZ_CP144380.1"/>
</dbReference>
<accession>A0ABU9E762</accession>
<protein>
    <submittedName>
        <fullName evidence="3">Outer membrane beta-barrel protein</fullName>
    </submittedName>
</protein>
<comment type="caution">
    <text evidence="3">The sequence shown here is derived from an EMBL/GenBank/DDBJ whole genome shotgun (WGS) entry which is preliminary data.</text>
</comment>
<name>A0ABU9E762_9BACT</name>
<feature type="signal peptide" evidence="1">
    <location>
        <begin position="1"/>
        <end position="26"/>
    </location>
</feature>
<keyword evidence="4" id="KW-1185">Reference proteome</keyword>
<keyword evidence="1" id="KW-0732">Signal</keyword>
<dbReference type="InterPro" id="IPR025665">
    <property type="entry name" value="Beta-barrel_OMP_2"/>
</dbReference>
<feature type="domain" description="Outer membrane protein beta-barrel" evidence="2">
    <location>
        <begin position="30"/>
        <end position="186"/>
    </location>
</feature>
<gene>
    <name evidence="3" type="ORF">WI372_06205</name>
</gene>